<dbReference type="AlphaFoldDB" id="A0A938WVY6"/>
<sequence length="163" mass="18455">MKSLKKTLRESRLKAHDMMRAWLRPRIQAVGTKYRLAARIRLANSWAAKHPKRTAACTVGVLAAVFVLNVAVDGGKKEPDIPKTGMIADMQPVFSGFRTIQVNKDIHRRTLEELTAKGQEIRRELDSMIAIPVKSHGDSVNIVERYRQLENIVKFIKDSGKHD</sequence>
<organism evidence="1 2">
    <name type="scientific">Marseilla massiliensis</name>
    <dbReference type="NCBI Taxonomy" id="1841864"/>
    <lineage>
        <taxon>Bacteria</taxon>
        <taxon>Pseudomonadati</taxon>
        <taxon>Bacteroidota</taxon>
        <taxon>Bacteroidia</taxon>
        <taxon>Bacteroidales</taxon>
        <taxon>Prevotellaceae</taxon>
        <taxon>Marseilla</taxon>
    </lineage>
</organism>
<proteinExistence type="predicted"/>
<dbReference type="RefSeq" id="WP_205105792.1">
    <property type="nucleotide sequence ID" value="NZ_JACJJG010000113.1"/>
</dbReference>
<gene>
    <name evidence="1" type="ORF">H6A34_12500</name>
</gene>
<dbReference type="EMBL" id="JACJJG010000113">
    <property type="protein sequence ID" value="MBM6674691.1"/>
    <property type="molecule type" value="Genomic_DNA"/>
</dbReference>
<reference evidence="1" key="2">
    <citation type="journal article" date="2021" name="Sci. Rep.">
        <title>The distribution of antibiotic resistance genes in chicken gut microbiota commensals.</title>
        <authorList>
            <person name="Juricova H."/>
            <person name="Matiasovicova J."/>
            <person name="Kubasova T."/>
            <person name="Cejkova D."/>
            <person name="Rychlik I."/>
        </authorList>
    </citation>
    <scope>NUCLEOTIDE SEQUENCE</scope>
    <source>
        <strain evidence="1">An824</strain>
    </source>
</reference>
<reference evidence="1" key="1">
    <citation type="submission" date="2020-08" db="EMBL/GenBank/DDBJ databases">
        <authorList>
            <person name="Cejkova D."/>
            <person name="Kubasova T."/>
            <person name="Jahodarova E."/>
            <person name="Rychlik I."/>
        </authorList>
    </citation>
    <scope>NUCLEOTIDE SEQUENCE</scope>
    <source>
        <strain evidence="1">An824</strain>
    </source>
</reference>
<dbReference type="Proteomes" id="UP000706891">
    <property type="component" value="Unassembled WGS sequence"/>
</dbReference>
<keyword evidence="2" id="KW-1185">Reference proteome</keyword>
<evidence type="ECO:0000313" key="1">
    <source>
        <dbReference type="EMBL" id="MBM6674691.1"/>
    </source>
</evidence>
<accession>A0A938WVY6</accession>
<name>A0A938WVY6_9BACT</name>
<comment type="caution">
    <text evidence="1">The sequence shown here is derived from an EMBL/GenBank/DDBJ whole genome shotgun (WGS) entry which is preliminary data.</text>
</comment>
<protein>
    <submittedName>
        <fullName evidence="1">Uncharacterized protein</fullName>
    </submittedName>
</protein>
<evidence type="ECO:0000313" key="2">
    <source>
        <dbReference type="Proteomes" id="UP000706891"/>
    </source>
</evidence>